<evidence type="ECO:0000313" key="1">
    <source>
        <dbReference type="EMBL" id="WAR08764.1"/>
    </source>
</evidence>
<evidence type="ECO:0000313" key="2">
    <source>
        <dbReference type="Proteomes" id="UP001164746"/>
    </source>
</evidence>
<protein>
    <submittedName>
        <fullName evidence="1">Uncharacterized protein</fullName>
    </submittedName>
</protein>
<dbReference type="PANTHER" id="PTHR46601">
    <property type="entry name" value="ULP_PROTEASE DOMAIN-CONTAINING PROTEIN"/>
    <property type="match status" value="1"/>
</dbReference>
<proteinExistence type="predicted"/>
<gene>
    <name evidence="1" type="ORF">MAR_018722</name>
</gene>
<dbReference type="PANTHER" id="PTHR46601:SF1">
    <property type="entry name" value="ADF-H DOMAIN-CONTAINING PROTEIN"/>
    <property type="match status" value="1"/>
</dbReference>
<reference evidence="1" key="1">
    <citation type="submission" date="2022-11" db="EMBL/GenBank/DDBJ databases">
        <title>Centuries of genome instability and evolution in soft-shell clam transmissible cancer (bioRxiv).</title>
        <authorList>
            <person name="Hart S.F.M."/>
            <person name="Yonemitsu M.A."/>
            <person name="Giersch R.M."/>
            <person name="Beal B.F."/>
            <person name="Arriagada G."/>
            <person name="Davis B.W."/>
            <person name="Ostrander E.A."/>
            <person name="Goff S.P."/>
            <person name="Metzger M.J."/>
        </authorList>
    </citation>
    <scope>NUCLEOTIDE SEQUENCE</scope>
    <source>
        <strain evidence="1">MELC-2E11</strain>
        <tissue evidence="1">Siphon/mantle</tissue>
    </source>
</reference>
<sequence length="106" mass="12105">MDEHLKETVSFSHEIQYSDGKSHLIVERCFFGSRHGKSQCDALGGLVENQAAKYVKSRKGTIPNAKALFEFCKNNLAEDTDERCSHKKRTFFYVEEIPRDSESTNS</sequence>
<dbReference type="Proteomes" id="UP001164746">
    <property type="component" value="Chromosome 6"/>
</dbReference>
<dbReference type="EMBL" id="CP111017">
    <property type="protein sequence ID" value="WAR08764.1"/>
    <property type="molecule type" value="Genomic_DNA"/>
</dbReference>
<keyword evidence="2" id="KW-1185">Reference proteome</keyword>
<organism evidence="1 2">
    <name type="scientific">Mya arenaria</name>
    <name type="common">Soft-shell clam</name>
    <dbReference type="NCBI Taxonomy" id="6604"/>
    <lineage>
        <taxon>Eukaryota</taxon>
        <taxon>Metazoa</taxon>
        <taxon>Spiralia</taxon>
        <taxon>Lophotrochozoa</taxon>
        <taxon>Mollusca</taxon>
        <taxon>Bivalvia</taxon>
        <taxon>Autobranchia</taxon>
        <taxon>Heteroconchia</taxon>
        <taxon>Euheterodonta</taxon>
        <taxon>Imparidentia</taxon>
        <taxon>Neoheterodontei</taxon>
        <taxon>Myida</taxon>
        <taxon>Myoidea</taxon>
        <taxon>Myidae</taxon>
        <taxon>Mya</taxon>
    </lineage>
</organism>
<accession>A0ABY7EK33</accession>
<name>A0ABY7EK33_MYAAR</name>